<evidence type="ECO:0000256" key="2">
    <source>
        <dbReference type="ARBA" id="ARBA00022630"/>
    </source>
</evidence>
<dbReference type="InterPro" id="IPR002938">
    <property type="entry name" value="FAD-bd"/>
</dbReference>
<dbReference type="Proteomes" id="UP001345827">
    <property type="component" value="Unassembled WGS sequence"/>
</dbReference>
<proteinExistence type="inferred from homology"/>
<reference evidence="7 8" key="1">
    <citation type="submission" date="2023-06" db="EMBL/GenBank/DDBJ databases">
        <title>Black Yeasts Isolated from many extreme environments.</title>
        <authorList>
            <person name="Coleine C."/>
            <person name="Stajich J.E."/>
            <person name="Selbmann L."/>
        </authorList>
    </citation>
    <scope>NUCLEOTIDE SEQUENCE [LARGE SCALE GENOMIC DNA]</scope>
    <source>
        <strain evidence="7 8">CCFEE 5887</strain>
    </source>
</reference>
<dbReference type="Gene3D" id="3.50.50.60">
    <property type="entry name" value="FAD/NAD(P)-binding domain"/>
    <property type="match status" value="1"/>
</dbReference>
<keyword evidence="8" id="KW-1185">Reference proteome</keyword>
<evidence type="ECO:0000256" key="5">
    <source>
        <dbReference type="ARBA" id="ARBA00023033"/>
    </source>
</evidence>
<dbReference type="GO" id="GO:0071949">
    <property type="term" value="F:FAD binding"/>
    <property type="evidence" value="ECO:0007669"/>
    <property type="project" value="InterPro"/>
</dbReference>
<dbReference type="PANTHER" id="PTHR13789">
    <property type="entry name" value="MONOOXYGENASE"/>
    <property type="match status" value="1"/>
</dbReference>
<comment type="similarity">
    <text evidence="1">Belongs to the paxM FAD-dependent monooxygenase family.</text>
</comment>
<evidence type="ECO:0000256" key="4">
    <source>
        <dbReference type="ARBA" id="ARBA00023002"/>
    </source>
</evidence>
<keyword evidence="5" id="KW-0503">Monooxygenase</keyword>
<protein>
    <recommendedName>
        <fullName evidence="6">FAD-binding domain-containing protein</fullName>
    </recommendedName>
</protein>
<dbReference type="SUPFAM" id="SSF54373">
    <property type="entry name" value="FAD-linked reductases, C-terminal domain"/>
    <property type="match status" value="1"/>
</dbReference>
<evidence type="ECO:0000259" key="6">
    <source>
        <dbReference type="Pfam" id="PF01494"/>
    </source>
</evidence>
<dbReference type="Pfam" id="PF01494">
    <property type="entry name" value="FAD_binding_3"/>
    <property type="match status" value="1"/>
</dbReference>
<dbReference type="EMBL" id="JAXLQG010000001">
    <property type="protein sequence ID" value="KAK5545742.1"/>
    <property type="molecule type" value="Genomic_DNA"/>
</dbReference>
<sequence length="490" mass="54226">MPQLSNGLNAMEEDFIHIPESASYPTGSLDFLVKLQKEEEKRQKAMRASSSVNGEDLSRLKLDIIIVGAGLGGLAAAIALARRGHKVTVFEQAPALGEVGAGIQIPSNSTRLLIKWGLEPFLEGKIVKPGNIAFRRWEDGKTIGLTKLIPQFEREFDAPYYVVHRAHFHDAMYQLALQLGIAVKINSKVLDYDEDAPSIMLENGESYSADLIIASDGVKSYARTKVLGGVDQAPRKTGFAAYRATVDVEKMKAYPETAEVCAKPNLNLWIGDLRHVMTYMIAGGKSFNMVLSHPDRSDPSTWSSQTPEKILSGMREEFKSWDPTLTKIIDMIDTTMKWPLMSGSPLTRWVSTSGKLLIMGDAAHAMVPYMSQGAAMAVEDGAALAEALHQVGDRSDLPRALRVWEAVRKDRADKMQEASLINGKLWHFADGPLQQARDEAMRPEVEGREFVTSPNQWSDPTTQRWTYGYDAEWEVKKAFAGKKSSSVNGH</sequence>
<name>A0AAV9QP17_9PEZI</name>
<organism evidence="7 8">
    <name type="scientific">Vermiconidia calcicola</name>
    <dbReference type="NCBI Taxonomy" id="1690605"/>
    <lineage>
        <taxon>Eukaryota</taxon>
        <taxon>Fungi</taxon>
        <taxon>Dikarya</taxon>
        <taxon>Ascomycota</taxon>
        <taxon>Pezizomycotina</taxon>
        <taxon>Dothideomycetes</taxon>
        <taxon>Dothideomycetidae</taxon>
        <taxon>Mycosphaerellales</taxon>
        <taxon>Extremaceae</taxon>
        <taxon>Vermiconidia</taxon>
    </lineage>
</organism>
<keyword evidence="3" id="KW-0274">FAD</keyword>
<evidence type="ECO:0000256" key="3">
    <source>
        <dbReference type="ARBA" id="ARBA00022827"/>
    </source>
</evidence>
<keyword evidence="4" id="KW-0560">Oxidoreductase</keyword>
<dbReference type="GO" id="GO:0004497">
    <property type="term" value="F:monooxygenase activity"/>
    <property type="evidence" value="ECO:0007669"/>
    <property type="project" value="UniProtKB-KW"/>
</dbReference>
<dbReference type="SUPFAM" id="SSF51905">
    <property type="entry name" value="FAD/NAD(P)-binding domain"/>
    <property type="match status" value="1"/>
</dbReference>
<dbReference type="PANTHER" id="PTHR13789:SF306">
    <property type="entry name" value="HYDROXYLASE, PUTATIVE-RELATED"/>
    <property type="match status" value="1"/>
</dbReference>
<dbReference type="PRINTS" id="PR00420">
    <property type="entry name" value="RNGMNOXGNASE"/>
</dbReference>
<dbReference type="FunFam" id="3.50.50.60:FF:000115">
    <property type="entry name" value="Salicylate hydroxylase, putative"/>
    <property type="match status" value="1"/>
</dbReference>
<evidence type="ECO:0000313" key="8">
    <source>
        <dbReference type="Proteomes" id="UP001345827"/>
    </source>
</evidence>
<accession>A0AAV9QP17</accession>
<gene>
    <name evidence="7" type="ORF">LTR25_000751</name>
</gene>
<dbReference type="AlphaFoldDB" id="A0AAV9QP17"/>
<keyword evidence="2" id="KW-0285">Flavoprotein</keyword>
<feature type="domain" description="FAD-binding" evidence="6">
    <location>
        <begin position="62"/>
        <end position="417"/>
    </location>
</feature>
<dbReference type="InterPro" id="IPR036188">
    <property type="entry name" value="FAD/NAD-bd_sf"/>
</dbReference>
<evidence type="ECO:0000256" key="1">
    <source>
        <dbReference type="ARBA" id="ARBA00007992"/>
    </source>
</evidence>
<dbReference type="InterPro" id="IPR050493">
    <property type="entry name" value="FAD-dep_Monooxygenase_BioMet"/>
</dbReference>
<comment type="caution">
    <text evidence="7">The sequence shown here is derived from an EMBL/GenBank/DDBJ whole genome shotgun (WGS) entry which is preliminary data.</text>
</comment>
<evidence type="ECO:0000313" key="7">
    <source>
        <dbReference type="EMBL" id="KAK5545742.1"/>
    </source>
</evidence>